<dbReference type="RefSeq" id="XP_013383383.1">
    <property type="nucleotide sequence ID" value="XM_013527929.1"/>
</dbReference>
<dbReference type="Pfam" id="PF25294">
    <property type="entry name" value="RENR_N"/>
    <property type="match status" value="1"/>
</dbReference>
<evidence type="ECO:0000256" key="4">
    <source>
        <dbReference type="ARBA" id="ARBA00022475"/>
    </source>
</evidence>
<keyword evidence="6 12" id="KW-0812">Transmembrane</keyword>
<dbReference type="InterPro" id="IPR056780">
    <property type="entry name" value="Renin_r_C"/>
</dbReference>
<feature type="transmembrane region" description="Helical" evidence="12">
    <location>
        <begin position="322"/>
        <end position="344"/>
    </location>
</feature>
<feature type="domain" description="Renin receptor-like C-terminal transmembrane spanning segment" evidence="13">
    <location>
        <begin position="288"/>
        <end position="362"/>
    </location>
</feature>
<evidence type="ECO:0000256" key="5">
    <source>
        <dbReference type="ARBA" id="ARBA00022685"/>
    </source>
</evidence>
<dbReference type="GO" id="GO:0005789">
    <property type="term" value="C:endoplasmic reticulum membrane"/>
    <property type="evidence" value="ECO:0007669"/>
    <property type="project" value="UniProtKB-SubCell"/>
</dbReference>
<evidence type="ECO:0000256" key="1">
    <source>
        <dbReference type="ARBA" id="ARBA00004115"/>
    </source>
</evidence>
<evidence type="ECO:0000256" key="7">
    <source>
        <dbReference type="ARBA" id="ARBA00022729"/>
    </source>
</evidence>
<dbReference type="AlphaFoldDB" id="A0A1S3HBJ8"/>
<evidence type="ECO:0000256" key="12">
    <source>
        <dbReference type="SAM" id="Phobius"/>
    </source>
</evidence>
<dbReference type="PANTHER" id="PTHR13351:SF1">
    <property type="entry name" value="RENIN RECEPTOR"/>
    <property type="match status" value="1"/>
</dbReference>
<keyword evidence="15" id="KW-1185">Reference proteome</keyword>
<evidence type="ECO:0000313" key="16">
    <source>
        <dbReference type="RefSeq" id="XP_013383383.1"/>
    </source>
</evidence>
<dbReference type="GO" id="GO:0030177">
    <property type="term" value="P:positive regulation of Wnt signaling pathway"/>
    <property type="evidence" value="ECO:0007669"/>
    <property type="project" value="TreeGrafter"/>
</dbReference>
<evidence type="ECO:0000259" key="14">
    <source>
        <dbReference type="Pfam" id="PF25294"/>
    </source>
</evidence>
<organism evidence="15 16">
    <name type="scientific">Lingula anatina</name>
    <name type="common">Brachiopod</name>
    <name type="synonym">Lingula unguis</name>
    <dbReference type="NCBI Taxonomy" id="7574"/>
    <lineage>
        <taxon>Eukaryota</taxon>
        <taxon>Metazoa</taxon>
        <taxon>Spiralia</taxon>
        <taxon>Lophotrochozoa</taxon>
        <taxon>Brachiopoda</taxon>
        <taxon>Linguliformea</taxon>
        <taxon>Lingulata</taxon>
        <taxon>Lingulida</taxon>
        <taxon>Linguloidea</taxon>
        <taxon>Lingulidae</taxon>
        <taxon>Lingula</taxon>
    </lineage>
</organism>
<dbReference type="GO" id="GO:0031982">
    <property type="term" value="C:vesicle"/>
    <property type="evidence" value="ECO:0007669"/>
    <property type="project" value="UniProtKB-SubCell"/>
</dbReference>
<evidence type="ECO:0000256" key="8">
    <source>
        <dbReference type="ARBA" id="ARBA00022824"/>
    </source>
</evidence>
<dbReference type="STRING" id="7574.A0A1S3HBJ8"/>
<proteinExistence type="predicted"/>
<accession>A0A1S3HBJ8</accession>
<dbReference type="GO" id="GO:0038023">
    <property type="term" value="F:signaling receptor activity"/>
    <property type="evidence" value="ECO:0007669"/>
    <property type="project" value="InterPro"/>
</dbReference>
<dbReference type="InterPro" id="IPR012493">
    <property type="entry name" value="Renin_rcpt"/>
</dbReference>
<evidence type="ECO:0000256" key="6">
    <source>
        <dbReference type="ARBA" id="ARBA00022692"/>
    </source>
</evidence>
<keyword evidence="7" id="KW-0732">Signal</keyword>
<keyword evidence="8" id="KW-0256">Endoplasmic reticulum</keyword>
<dbReference type="GeneID" id="106153824"/>
<protein>
    <submittedName>
        <fullName evidence="16">Renin receptor isoform X1</fullName>
    </submittedName>
</protein>
<evidence type="ECO:0000256" key="9">
    <source>
        <dbReference type="ARBA" id="ARBA00022989"/>
    </source>
</evidence>
<keyword evidence="11 16" id="KW-0675">Receptor</keyword>
<dbReference type="OrthoDB" id="7866065at2759"/>
<dbReference type="FunCoup" id="A0A1S3HBJ8">
    <property type="interactions" value="838"/>
</dbReference>
<reference evidence="16" key="1">
    <citation type="submission" date="2025-08" db="UniProtKB">
        <authorList>
            <consortium name="RefSeq"/>
        </authorList>
    </citation>
    <scope>IDENTIFICATION</scope>
    <source>
        <tissue evidence="16">Gonads</tissue>
    </source>
</reference>
<dbReference type="Pfam" id="PF07850">
    <property type="entry name" value="Renin_r"/>
    <property type="match status" value="1"/>
</dbReference>
<comment type="subcellular location">
    <subcellularLocation>
        <location evidence="2">Cell membrane</location>
        <topology evidence="2">Single-pass type I membrane protein</topology>
    </subcellularLocation>
    <subcellularLocation>
        <location evidence="1">Endoplasmic reticulum membrane</location>
        <topology evidence="1">Single-pass type I membrane protein</topology>
    </subcellularLocation>
    <subcellularLocation>
        <location evidence="3">Vesicle</location>
    </subcellularLocation>
</comment>
<dbReference type="KEGG" id="lak:106153824"/>
<dbReference type="PANTHER" id="PTHR13351">
    <property type="entry name" value="RENIN RECEPTOR"/>
    <property type="match status" value="1"/>
</dbReference>
<evidence type="ECO:0000313" key="15">
    <source>
        <dbReference type="Proteomes" id="UP000085678"/>
    </source>
</evidence>
<gene>
    <name evidence="16" type="primary">LOC106153824</name>
</gene>
<dbReference type="InParanoid" id="A0A1S3HBJ8"/>
<dbReference type="GO" id="GO:0098588">
    <property type="term" value="C:bounding membrane of organelle"/>
    <property type="evidence" value="ECO:0007669"/>
    <property type="project" value="UniProtKB-ARBA"/>
</dbReference>
<keyword evidence="4" id="KW-1003">Cell membrane</keyword>
<evidence type="ECO:0000256" key="2">
    <source>
        <dbReference type="ARBA" id="ARBA00004251"/>
    </source>
</evidence>
<feature type="domain" description="Renin receptor N-terminal" evidence="14">
    <location>
        <begin position="25"/>
        <end position="280"/>
    </location>
</feature>
<keyword evidence="10 12" id="KW-0472">Membrane</keyword>
<dbReference type="InterPro" id="IPR057318">
    <property type="entry name" value="RENR_N"/>
</dbReference>
<dbReference type="Proteomes" id="UP000085678">
    <property type="component" value="Unplaced"/>
</dbReference>
<dbReference type="GO" id="GO:0009897">
    <property type="term" value="C:external side of plasma membrane"/>
    <property type="evidence" value="ECO:0007669"/>
    <property type="project" value="TreeGrafter"/>
</dbReference>
<evidence type="ECO:0000256" key="3">
    <source>
        <dbReference type="ARBA" id="ARBA00004373"/>
    </source>
</evidence>
<evidence type="ECO:0000256" key="11">
    <source>
        <dbReference type="ARBA" id="ARBA00023170"/>
    </source>
</evidence>
<name>A0A1S3HBJ8_LINAN</name>
<keyword evidence="9 12" id="KW-1133">Transmembrane helix</keyword>
<evidence type="ECO:0000256" key="10">
    <source>
        <dbReference type="ARBA" id="ARBA00023136"/>
    </source>
</evidence>
<sequence length="363" mass="40679">MADVVHSVAISVCLVFFLVIGCLSSSDFLVLHAPSTVQFLQDPGKLQLSEVPDVISLTYGFTVNRDLNFQGLAAGSLFKRPKANVLIAVDGFTENSPSLETKHGAKVPLDLDLPIYSTERVVSNLQSSFSPERRPFIVDLSADKSIFDLRSLSGEIFRDLPVTADKIGQLLTGKTSLLNRYEVGSLNSSRDADRTLLSELQLIEEIMSKVSKNAAQIQDNVPDFYSFAVSGYRAVVDQYGDQSEQARDAAHLISKYLEQLTDRFKALYRDSVVVEVVTLPSLRQALARKTRSLLATQVGETEEEKYNLASVYDENFPVIFNIWVWFMIFFFLGIYGIVYTMIYMDPGKDSIIYRMTATRIKKE</sequence>
<keyword evidence="5" id="KW-0165">Cleavage on pair of basic residues</keyword>
<evidence type="ECO:0000259" key="13">
    <source>
        <dbReference type="Pfam" id="PF07850"/>
    </source>
</evidence>